<comment type="caution">
    <text evidence="1">The sequence shown here is derived from an EMBL/GenBank/DDBJ whole genome shotgun (WGS) entry which is preliminary data.</text>
</comment>
<keyword evidence="2" id="KW-1185">Reference proteome</keyword>
<dbReference type="RefSeq" id="WP_133611461.1">
    <property type="nucleotide sequence ID" value="NZ_SNYW01000001.1"/>
</dbReference>
<gene>
    <name evidence="1" type="ORF">A8950_0034</name>
</gene>
<dbReference type="Proteomes" id="UP000295783">
    <property type="component" value="Unassembled WGS sequence"/>
</dbReference>
<organism evidence="1 2">
    <name type="scientific">Dongia mobilis</name>
    <dbReference type="NCBI Taxonomy" id="578943"/>
    <lineage>
        <taxon>Bacteria</taxon>
        <taxon>Pseudomonadati</taxon>
        <taxon>Pseudomonadota</taxon>
        <taxon>Alphaproteobacteria</taxon>
        <taxon>Rhodospirillales</taxon>
        <taxon>Dongiaceae</taxon>
        <taxon>Dongia</taxon>
    </lineage>
</organism>
<name>A0A4R6WW90_9PROT</name>
<evidence type="ECO:0000313" key="2">
    <source>
        <dbReference type="Proteomes" id="UP000295783"/>
    </source>
</evidence>
<dbReference type="AlphaFoldDB" id="A0A4R6WW90"/>
<evidence type="ECO:0000313" key="1">
    <source>
        <dbReference type="EMBL" id="TDQ86343.1"/>
    </source>
</evidence>
<protein>
    <submittedName>
        <fullName evidence="1">Uncharacterized protein</fullName>
    </submittedName>
</protein>
<reference evidence="1 2" key="1">
    <citation type="submission" date="2019-03" db="EMBL/GenBank/DDBJ databases">
        <title>Genomic Encyclopedia of Type Strains, Phase III (KMG-III): the genomes of soil and plant-associated and newly described type strains.</title>
        <authorList>
            <person name="Whitman W."/>
        </authorList>
    </citation>
    <scope>NUCLEOTIDE SEQUENCE [LARGE SCALE GENOMIC DNA]</scope>
    <source>
        <strain evidence="1 2">CGMCC 1.7660</strain>
    </source>
</reference>
<accession>A0A4R6WW90</accession>
<sequence length="69" mass="7368">MTDITSQSFGTTGIASLLPRFGRALLDLGRAFAAARACAAAVENREQPQAQHLRTLGIDPEAFAKVRLV</sequence>
<proteinExistence type="predicted"/>
<dbReference type="EMBL" id="SNYW01000001">
    <property type="protein sequence ID" value="TDQ86343.1"/>
    <property type="molecule type" value="Genomic_DNA"/>
</dbReference>